<dbReference type="RefSeq" id="WP_377541294.1">
    <property type="nucleotide sequence ID" value="NZ_JBHSBN010000001.1"/>
</dbReference>
<sequence>MSGVKAHTRRAAALHRQAAAVAAAAAAALESTRPASADQREQRELADRLRTAAAALAPGWLGTVLDGTAADLPLGGTGLPAFVRIGTAQPLDGACFPAVVPLLGSGHLTVDADARDPRVTGLLRSLLLRLLAAAPAGSLLVRAVDAAGTGTVFAPFATLTGAGLLPPPATDRTGLRAVIAEAEQWIRPARPAAARHRRRDRTLLVVIASMPELTEGVDLARIAALAQDGPEAGLHLVVAGWPPPPLTAETTQAPLPRATMVTLRNPYALVGDPPGTSFGNPASHLPSTGLNSPVFVDADPPAALVERVCGELSARFEVDSRPSLDDLLPDEAEGLWAGDGTEQLTTTVGHDGDRAVTLRFNELTPHWLVSGRPGAGRSAFLINVLYGLCFRHRPADLAVHLLDLREGAAFPEFVPTEQAGSWLPHLRAVGMECDREYVHAVLRDLDAELIRRATAAEGQAPTPRILCVIEEFQELLTGDARAVAETTALLDSVARRGRSYGVHLLLAGRPAPDAEPSYAQRDALFGQFPVRIALPGGGDVLEPTNDAAAGLPLGTAVVNTAGGLGGPRGATRGHERVVRFPDPHADPSRLAALRGRLWEARDADATPPPVYAGFTSPRLTEDPGYLAALAGHAAEPVAAVGRVVGVRPSTAGVPLGRSPGAHLAVLGSGPLGVHLIGCAARGAAAFHSRDRARFVVASLVAEADEAAGRLVAELTGRHEVDRVDGPGLVKALDPDRPGYLVAFGMDALGGELPAEQLRTFLRAGPAKGAHLLSWWRKPHRFADAVGGGAGRAEVGGIVLLRAPVGDLSGLLEQPVGWPARPDRAVLLDPVANRLTTFVPFARPVVGALR</sequence>
<evidence type="ECO:0000313" key="6">
    <source>
        <dbReference type="Proteomes" id="UP001595868"/>
    </source>
</evidence>
<dbReference type="Gene3D" id="3.40.50.300">
    <property type="entry name" value="P-loop containing nucleotide triphosphate hydrolases"/>
    <property type="match status" value="2"/>
</dbReference>
<dbReference type="PROSITE" id="PS50901">
    <property type="entry name" value="FTSK"/>
    <property type="match status" value="1"/>
</dbReference>
<dbReference type="EMBL" id="JBHSBN010000001">
    <property type="protein sequence ID" value="MFC4104367.1"/>
    <property type="molecule type" value="Genomic_DNA"/>
</dbReference>
<dbReference type="PANTHER" id="PTHR22683">
    <property type="entry name" value="SPORULATION PROTEIN RELATED"/>
    <property type="match status" value="1"/>
</dbReference>
<evidence type="ECO:0000256" key="1">
    <source>
        <dbReference type="ARBA" id="ARBA00022741"/>
    </source>
</evidence>
<dbReference type="SUPFAM" id="SSF52540">
    <property type="entry name" value="P-loop containing nucleoside triphosphate hydrolases"/>
    <property type="match status" value="1"/>
</dbReference>
<evidence type="ECO:0000313" key="5">
    <source>
        <dbReference type="EMBL" id="MFC4104367.1"/>
    </source>
</evidence>
<evidence type="ECO:0000256" key="3">
    <source>
        <dbReference type="PROSITE-ProRule" id="PRU00289"/>
    </source>
</evidence>
<dbReference type="InterPro" id="IPR050206">
    <property type="entry name" value="FtsK/SpoIIIE/SftA"/>
</dbReference>
<protein>
    <submittedName>
        <fullName evidence="5">FtsK/SpoIIIE domain-containing protein</fullName>
    </submittedName>
</protein>
<reference evidence="6" key="1">
    <citation type="journal article" date="2019" name="Int. J. Syst. Evol. Microbiol.">
        <title>The Global Catalogue of Microorganisms (GCM) 10K type strain sequencing project: providing services to taxonomists for standard genome sequencing and annotation.</title>
        <authorList>
            <consortium name="The Broad Institute Genomics Platform"/>
            <consortium name="The Broad Institute Genome Sequencing Center for Infectious Disease"/>
            <person name="Wu L."/>
            <person name="Ma J."/>
        </authorList>
    </citation>
    <scope>NUCLEOTIDE SEQUENCE [LARGE SCALE GENOMIC DNA]</scope>
    <source>
        <strain evidence="6">2902at01</strain>
    </source>
</reference>
<keyword evidence="2 3" id="KW-0067">ATP-binding</keyword>
<feature type="binding site" evidence="3">
    <location>
        <begin position="371"/>
        <end position="378"/>
    </location>
    <ligand>
        <name>ATP</name>
        <dbReference type="ChEBI" id="CHEBI:30616"/>
    </ligand>
</feature>
<evidence type="ECO:0000259" key="4">
    <source>
        <dbReference type="PROSITE" id="PS50901"/>
    </source>
</evidence>
<organism evidence="5 6">
    <name type="scientific">Micromonospora zhanjiangensis</name>
    <dbReference type="NCBI Taxonomy" id="1522057"/>
    <lineage>
        <taxon>Bacteria</taxon>
        <taxon>Bacillati</taxon>
        <taxon>Actinomycetota</taxon>
        <taxon>Actinomycetes</taxon>
        <taxon>Micromonosporales</taxon>
        <taxon>Micromonosporaceae</taxon>
        <taxon>Micromonospora</taxon>
    </lineage>
</organism>
<dbReference type="Pfam" id="PF01580">
    <property type="entry name" value="FtsK_SpoIIIE"/>
    <property type="match status" value="1"/>
</dbReference>
<dbReference type="InterPro" id="IPR002543">
    <property type="entry name" value="FtsK_dom"/>
</dbReference>
<accession>A0ABV8KE81</accession>
<dbReference type="PANTHER" id="PTHR22683:SF41">
    <property type="entry name" value="DNA TRANSLOCASE FTSK"/>
    <property type="match status" value="1"/>
</dbReference>
<gene>
    <name evidence="5" type="ORF">ACFOX0_00235</name>
</gene>
<dbReference type="Proteomes" id="UP001595868">
    <property type="component" value="Unassembled WGS sequence"/>
</dbReference>
<feature type="domain" description="FtsK" evidence="4">
    <location>
        <begin position="353"/>
        <end position="543"/>
    </location>
</feature>
<keyword evidence="1 3" id="KW-0547">Nucleotide-binding</keyword>
<name>A0ABV8KE81_9ACTN</name>
<comment type="caution">
    <text evidence="5">The sequence shown here is derived from an EMBL/GenBank/DDBJ whole genome shotgun (WGS) entry which is preliminary data.</text>
</comment>
<evidence type="ECO:0000256" key="2">
    <source>
        <dbReference type="ARBA" id="ARBA00022840"/>
    </source>
</evidence>
<keyword evidence="6" id="KW-1185">Reference proteome</keyword>
<proteinExistence type="predicted"/>
<dbReference type="InterPro" id="IPR027417">
    <property type="entry name" value="P-loop_NTPase"/>
</dbReference>